<evidence type="ECO:0000313" key="3">
    <source>
        <dbReference type="EMBL" id="GAA3804531.1"/>
    </source>
</evidence>
<dbReference type="Proteomes" id="UP001501821">
    <property type="component" value="Unassembled WGS sequence"/>
</dbReference>
<name>A0ABP7HXN7_9ACTN</name>
<organism evidence="3 4">
    <name type="scientific">Nocardioides panacisoli</name>
    <dbReference type="NCBI Taxonomy" id="627624"/>
    <lineage>
        <taxon>Bacteria</taxon>
        <taxon>Bacillati</taxon>
        <taxon>Actinomycetota</taxon>
        <taxon>Actinomycetes</taxon>
        <taxon>Propionibacteriales</taxon>
        <taxon>Nocardioidaceae</taxon>
        <taxon>Nocardioides</taxon>
    </lineage>
</organism>
<feature type="compositionally biased region" description="Pro residues" evidence="1">
    <location>
        <begin position="11"/>
        <end position="24"/>
    </location>
</feature>
<keyword evidence="2" id="KW-1133">Transmembrane helix</keyword>
<keyword evidence="2" id="KW-0472">Membrane</keyword>
<dbReference type="EMBL" id="BAABAH010000001">
    <property type="protein sequence ID" value="GAA3804531.1"/>
    <property type="molecule type" value="Genomic_DNA"/>
</dbReference>
<gene>
    <name evidence="3" type="ORF">GCM10022242_04780</name>
</gene>
<dbReference type="RefSeq" id="WP_344772189.1">
    <property type="nucleotide sequence ID" value="NZ_BAABAH010000001.1"/>
</dbReference>
<evidence type="ECO:0000256" key="1">
    <source>
        <dbReference type="SAM" id="MobiDB-lite"/>
    </source>
</evidence>
<feature type="transmembrane region" description="Helical" evidence="2">
    <location>
        <begin position="141"/>
        <end position="162"/>
    </location>
</feature>
<keyword evidence="4" id="KW-1185">Reference proteome</keyword>
<keyword evidence="2" id="KW-0812">Transmembrane</keyword>
<feature type="transmembrane region" description="Helical" evidence="2">
    <location>
        <begin position="104"/>
        <end position="121"/>
    </location>
</feature>
<reference evidence="4" key="1">
    <citation type="journal article" date="2019" name="Int. J. Syst. Evol. Microbiol.">
        <title>The Global Catalogue of Microorganisms (GCM) 10K type strain sequencing project: providing services to taxonomists for standard genome sequencing and annotation.</title>
        <authorList>
            <consortium name="The Broad Institute Genomics Platform"/>
            <consortium name="The Broad Institute Genome Sequencing Center for Infectious Disease"/>
            <person name="Wu L."/>
            <person name="Ma J."/>
        </authorList>
    </citation>
    <scope>NUCLEOTIDE SEQUENCE [LARGE SCALE GENOMIC DNA]</scope>
    <source>
        <strain evidence="4">JCM 16953</strain>
    </source>
</reference>
<feature type="transmembrane region" description="Helical" evidence="2">
    <location>
        <begin position="81"/>
        <end position="99"/>
    </location>
</feature>
<comment type="caution">
    <text evidence="3">The sequence shown here is derived from an EMBL/GenBank/DDBJ whole genome shotgun (WGS) entry which is preliminary data.</text>
</comment>
<feature type="region of interest" description="Disordered" evidence="1">
    <location>
        <begin position="1"/>
        <end position="24"/>
    </location>
</feature>
<feature type="transmembrane region" description="Helical" evidence="2">
    <location>
        <begin position="41"/>
        <end position="61"/>
    </location>
</feature>
<evidence type="ECO:0000256" key="2">
    <source>
        <dbReference type="SAM" id="Phobius"/>
    </source>
</evidence>
<proteinExistence type="predicted"/>
<evidence type="ECO:0000313" key="4">
    <source>
        <dbReference type="Proteomes" id="UP001501821"/>
    </source>
</evidence>
<accession>A0ABP7HXN7</accession>
<sequence length="170" mass="17777">MTDSYDAPVAPGSPPPTAPPPAVPPLAAPARRGVPMAVRHVLSVVVAVVVAPVALLVFDYGAEEYTVQRTAYFDEAHTGKGLVLVAVGALLLLLVAALGRVSGLGPVLAGLLYGVAPFLWFHLDVSSFYSTARDLPSTHLWFVAAVYEFPLVAALLIGAGLAGRWARPRV</sequence>
<protein>
    <submittedName>
        <fullName evidence="3">Uncharacterized protein</fullName>
    </submittedName>
</protein>